<gene>
    <name evidence="4" type="primary">ygbF</name>
    <name evidence="4" type="ORF">DESPIG_01068</name>
</gene>
<evidence type="ECO:0000256" key="2">
    <source>
        <dbReference type="SAM" id="MobiDB-lite"/>
    </source>
</evidence>
<dbReference type="SUPFAM" id="SSF48452">
    <property type="entry name" value="TPR-like"/>
    <property type="match status" value="1"/>
</dbReference>
<evidence type="ECO:0000313" key="4">
    <source>
        <dbReference type="EMBL" id="EEB34101.1"/>
    </source>
</evidence>
<dbReference type="AlphaFoldDB" id="B6WSE6"/>
<evidence type="ECO:0000256" key="3">
    <source>
        <dbReference type="SAM" id="SignalP"/>
    </source>
</evidence>
<evidence type="ECO:0000256" key="1">
    <source>
        <dbReference type="PROSITE-ProRule" id="PRU00339"/>
    </source>
</evidence>
<keyword evidence="3" id="KW-0732">Signal</keyword>
<proteinExistence type="predicted"/>
<feature type="repeat" description="TPR" evidence="1">
    <location>
        <begin position="257"/>
        <end position="290"/>
    </location>
</feature>
<dbReference type="NCBIfam" id="TIGR02795">
    <property type="entry name" value="tol_pal_ybgF"/>
    <property type="match status" value="1"/>
</dbReference>
<feature type="compositionally biased region" description="Low complexity" evidence="2">
    <location>
        <begin position="133"/>
        <end position="143"/>
    </location>
</feature>
<reference evidence="4 5" key="2">
    <citation type="submission" date="2008-10" db="EMBL/GenBank/DDBJ databases">
        <authorList>
            <person name="Fulton L."/>
            <person name="Clifton S."/>
            <person name="Fulton B."/>
            <person name="Xu J."/>
            <person name="Minx P."/>
            <person name="Pepin K.H."/>
            <person name="Johnson M."/>
            <person name="Bhonagiri V."/>
            <person name="Nash W.E."/>
            <person name="Mardis E.R."/>
            <person name="Wilson R.K."/>
        </authorList>
    </citation>
    <scope>NUCLEOTIDE SEQUENCE [LARGE SCALE GENOMIC DNA]</scope>
    <source>
        <strain evidence="4 5">ATCC 29098</strain>
    </source>
</reference>
<organism evidence="4 5">
    <name type="scientific">Desulfovibrio piger ATCC 29098</name>
    <dbReference type="NCBI Taxonomy" id="411464"/>
    <lineage>
        <taxon>Bacteria</taxon>
        <taxon>Pseudomonadati</taxon>
        <taxon>Thermodesulfobacteriota</taxon>
        <taxon>Desulfovibrionia</taxon>
        <taxon>Desulfovibrionales</taxon>
        <taxon>Desulfovibrionaceae</taxon>
        <taxon>Desulfovibrio</taxon>
    </lineage>
</organism>
<comment type="caution">
    <text evidence="4">The sequence shown here is derived from an EMBL/GenBank/DDBJ whole genome shotgun (WGS) entry which is preliminary data.</text>
</comment>
<dbReference type="InterPro" id="IPR014162">
    <property type="entry name" value="CpoB_C"/>
</dbReference>
<dbReference type="SMART" id="SM00028">
    <property type="entry name" value="TPR"/>
    <property type="match status" value="2"/>
</dbReference>
<dbReference type="EMBL" id="ABXU01000027">
    <property type="protein sequence ID" value="EEB34101.1"/>
    <property type="molecule type" value="Genomic_DNA"/>
</dbReference>
<accession>B6WSE6</accession>
<keyword evidence="1" id="KW-0802">TPR repeat</keyword>
<dbReference type="Proteomes" id="UP000003676">
    <property type="component" value="Unassembled WGS sequence"/>
</dbReference>
<dbReference type="Pfam" id="PF13432">
    <property type="entry name" value="TPR_16"/>
    <property type="match status" value="1"/>
</dbReference>
<dbReference type="PROSITE" id="PS50005">
    <property type="entry name" value="TPR"/>
    <property type="match status" value="1"/>
</dbReference>
<dbReference type="HOGENOM" id="CLU_813114_0_0_7"/>
<dbReference type="InterPro" id="IPR019734">
    <property type="entry name" value="TPR_rpt"/>
</dbReference>
<feature type="chain" id="PRO_5002852247" evidence="3">
    <location>
        <begin position="20"/>
        <end position="341"/>
    </location>
</feature>
<feature type="compositionally biased region" description="Low complexity" evidence="2">
    <location>
        <begin position="169"/>
        <end position="181"/>
    </location>
</feature>
<reference evidence="4 5" key="1">
    <citation type="submission" date="2008-10" db="EMBL/GenBank/DDBJ databases">
        <title>Draft genome sequence of Desulvovibrio piger (ATCC 29098).</title>
        <authorList>
            <person name="Sudarsanam P."/>
            <person name="Ley R."/>
            <person name="Guruge J."/>
            <person name="Turnbaugh P.J."/>
            <person name="Mahowald M."/>
            <person name="Liep D."/>
            <person name="Gordon J."/>
        </authorList>
    </citation>
    <scope>NUCLEOTIDE SEQUENCE [LARGE SCALE GENOMIC DNA]</scope>
    <source>
        <strain evidence="4 5">ATCC 29098</strain>
    </source>
</reference>
<feature type="region of interest" description="Disordered" evidence="2">
    <location>
        <begin position="65"/>
        <end position="215"/>
    </location>
</feature>
<sequence>MKAHALSLSLLLAVLPALSHPVAIPAADAQRSQKSWQLPWSDGGGPVHAYRGPVREEYLQCDQGQCPLPAHEGGAPASGPSEGLSPEVEPAAPTRQDAPVAQGKAGEKADLPVAKGQEIHSEQEIPSREKRPSSTAATASPAAGKGMTAPSQEVPSAQAPSGDPKKKQSAAASRPAANKASGPSSAQQLDGAAQGVAPAPGADSSSDGATADTSVPVTDEKAAYQAGLDLILSGRLDEGMARMQALLDQHPSGAYAANAEYWLGEALSSQGRNEEALKHFRNVEARYPKHHKNADALLRTGMILRQQGDAAGAGKAFRQVVQRFPASAAAAIIRKKGLVQP</sequence>
<feature type="compositionally biased region" description="Low complexity" evidence="2">
    <location>
        <begin position="191"/>
        <end position="214"/>
    </location>
</feature>
<feature type="compositionally biased region" description="Basic and acidic residues" evidence="2">
    <location>
        <begin position="117"/>
        <end position="132"/>
    </location>
</feature>
<dbReference type="Gene3D" id="1.25.40.10">
    <property type="entry name" value="Tetratricopeptide repeat domain"/>
    <property type="match status" value="1"/>
</dbReference>
<feature type="compositionally biased region" description="Polar residues" evidence="2">
    <location>
        <begin position="149"/>
        <end position="159"/>
    </location>
</feature>
<feature type="signal peptide" evidence="3">
    <location>
        <begin position="1"/>
        <end position="19"/>
    </location>
</feature>
<protein>
    <submittedName>
        <fullName evidence="4">Tol-pal system protein YbgF</fullName>
    </submittedName>
</protein>
<dbReference type="STRING" id="901.DESPIGER_0531"/>
<evidence type="ECO:0000313" key="5">
    <source>
        <dbReference type="Proteomes" id="UP000003676"/>
    </source>
</evidence>
<dbReference type="InterPro" id="IPR011990">
    <property type="entry name" value="TPR-like_helical_dom_sf"/>
</dbReference>
<name>B6WSE6_9BACT</name>
<dbReference type="eggNOG" id="COG1729">
    <property type="taxonomic scope" value="Bacteria"/>
</dbReference>